<organism evidence="3 4">
    <name type="scientific">Perilla frutescens var. hirtella</name>
    <name type="common">Perilla citriodora</name>
    <name type="synonym">Perilla setoyensis</name>
    <dbReference type="NCBI Taxonomy" id="608512"/>
    <lineage>
        <taxon>Eukaryota</taxon>
        <taxon>Viridiplantae</taxon>
        <taxon>Streptophyta</taxon>
        <taxon>Embryophyta</taxon>
        <taxon>Tracheophyta</taxon>
        <taxon>Spermatophyta</taxon>
        <taxon>Magnoliopsida</taxon>
        <taxon>eudicotyledons</taxon>
        <taxon>Gunneridae</taxon>
        <taxon>Pentapetalae</taxon>
        <taxon>asterids</taxon>
        <taxon>lamiids</taxon>
        <taxon>Lamiales</taxon>
        <taxon>Lamiaceae</taxon>
        <taxon>Nepetoideae</taxon>
        <taxon>Elsholtzieae</taxon>
        <taxon>Perilla</taxon>
    </lineage>
</organism>
<sequence>MKLVAFVLVALMTSLCLAAPRRALVSIGRNNVVAEKTKNEQAGFPDGTIENHHNIPRQYYNQWGSGSSGGDNNGDNSGNGNGGG</sequence>
<keyword evidence="2" id="KW-0732">Signal</keyword>
<feature type="signal peptide" evidence="2">
    <location>
        <begin position="1"/>
        <end position="18"/>
    </location>
</feature>
<feature type="compositionally biased region" description="Gly residues" evidence="1">
    <location>
        <begin position="66"/>
        <end position="84"/>
    </location>
</feature>
<evidence type="ECO:0000256" key="1">
    <source>
        <dbReference type="SAM" id="MobiDB-lite"/>
    </source>
</evidence>
<dbReference type="AlphaFoldDB" id="A0AAD4J1L1"/>
<proteinExistence type="predicted"/>
<evidence type="ECO:0000256" key="2">
    <source>
        <dbReference type="SAM" id="SignalP"/>
    </source>
</evidence>
<gene>
    <name evidence="3" type="ORF">C2S53_002351</name>
</gene>
<dbReference type="PANTHER" id="PTHR36040">
    <property type="entry name" value="OS04G0188500 PROTEIN"/>
    <property type="match status" value="1"/>
</dbReference>
<dbReference type="Proteomes" id="UP001190926">
    <property type="component" value="Unassembled WGS sequence"/>
</dbReference>
<comment type="caution">
    <text evidence="3">The sequence shown here is derived from an EMBL/GenBank/DDBJ whole genome shotgun (WGS) entry which is preliminary data.</text>
</comment>
<feature type="region of interest" description="Disordered" evidence="1">
    <location>
        <begin position="58"/>
        <end position="84"/>
    </location>
</feature>
<accession>A0AAD4J1L1</accession>
<dbReference type="EMBL" id="SDAM02000176">
    <property type="protein sequence ID" value="KAH6825259.1"/>
    <property type="molecule type" value="Genomic_DNA"/>
</dbReference>
<name>A0AAD4J1L1_PERFH</name>
<dbReference type="PANTHER" id="PTHR36040:SF3">
    <property type="entry name" value="OS04G0188500 PROTEIN"/>
    <property type="match status" value="1"/>
</dbReference>
<evidence type="ECO:0000313" key="4">
    <source>
        <dbReference type="Proteomes" id="UP001190926"/>
    </source>
</evidence>
<protein>
    <submittedName>
        <fullName evidence="3">Uncharacterized protein</fullName>
    </submittedName>
</protein>
<evidence type="ECO:0000313" key="3">
    <source>
        <dbReference type="EMBL" id="KAH6825259.1"/>
    </source>
</evidence>
<keyword evidence="4" id="KW-1185">Reference proteome</keyword>
<feature type="chain" id="PRO_5042279794" evidence="2">
    <location>
        <begin position="19"/>
        <end position="84"/>
    </location>
</feature>
<reference evidence="3 4" key="1">
    <citation type="journal article" date="2021" name="Nat. Commun.">
        <title>Incipient diploidization of the medicinal plant Perilla within 10,000 years.</title>
        <authorList>
            <person name="Zhang Y."/>
            <person name="Shen Q."/>
            <person name="Leng L."/>
            <person name="Zhang D."/>
            <person name="Chen S."/>
            <person name="Shi Y."/>
            <person name="Ning Z."/>
            <person name="Chen S."/>
        </authorList>
    </citation>
    <scope>NUCLEOTIDE SEQUENCE [LARGE SCALE GENOMIC DNA]</scope>
    <source>
        <strain evidence="4">cv. PC099</strain>
    </source>
</reference>